<organism evidence="1">
    <name type="scientific">Caldithrix abyssi</name>
    <dbReference type="NCBI Taxonomy" id="187145"/>
    <lineage>
        <taxon>Bacteria</taxon>
        <taxon>Pseudomonadati</taxon>
        <taxon>Calditrichota</taxon>
        <taxon>Calditrichia</taxon>
        <taxon>Calditrichales</taxon>
        <taxon>Calditrichaceae</taxon>
        <taxon>Caldithrix</taxon>
    </lineage>
</organism>
<dbReference type="Proteomes" id="UP000885779">
    <property type="component" value="Unassembled WGS sequence"/>
</dbReference>
<sequence>MSVPRNQGMGSGGYCICPKCGLKTPHQRGVPCQETRCPECGVKMLREGSYHHNLLKKKKSG</sequence>
<comment type="caution">
    <text evidence="1">The sequence shown here is derived from an EMBL/GenBank/DDBJ whole genome shotgun (WGS) entry which is preliminary data.</text>
</comment>
<name>A0A7V4U0F2_CALAY</name>
<reference evidence="1" key="1">
    <citation type="journal article" date="2020" name="mSystems">
        <title>Genome- and Community-Level Interaction Insights into Carbon Utilization and Element Cycling Functions of Hydrothermarchaeota in Hydrothermal Sediment.</title>
        <authorList>
            <person name="Zhou Z."/>
            <person name="Liu Y."/>
            <person name="Xu W."/>
            <person name="Pan J."/>
            <person name="Luo Z.H."/>
            <person name="Li M."/>
        </authorList>
    </citation>
    <scope>NUCLEOTIDE SEQUENCE [LARGE SCALE GENOMIC DNA]</scope>
    <source>
        <strain evidence="1">HyVt-577</strain>
    </source>
</reference>
<evidence type="ECO:0000313" key="1">
    <source>
        <dbReference type="EMBL" id="HGY54579.1"/>
    </source>
</evidence>
<accession>A0A7V4U0F2</accession>
<dbReference type="AlphaFoldDB" id="A0A7V4U0F2"/>
<dbReference type="EMBL" id="DRQG01000023">
    <property type="protein sequence ID" value="HGY54579.1"/>
    <property type="molecule type" value="Genomic_DNA"/>
</dbReference>
<proteinExistence type="predicted"/>
<gene>
    <name evidence="1" type="ORF">ENK44_02645</name>
</gene>
<protein>
    <submittedName>
        <fullName evidence="1">Ferredoxin</fullName>
    </submittedName>
</protein>